<dbReference type="SMART" id="SM01313">
    <property type="entry name" value="Sec3-PIP2_bind"/>
    <property type="match status" value="1"/>
</dbReference>
<dbReference type="Proteomes" id="UP000189705">
    <property type="component" value="Unplaced"/>
</dbReference>
<evidence type="ECO:0000313" key="2">
    <source>
        <dbReference type="Proteomes" id="UP000189705"/>
    </source>
</evidence>
<accession>A0A3Q0GJI3</accession>
<protein>
    <submittedName>
        <fullName evidence="3">Exocyst complex component 1-like</fullName>
    </submittedName>
</protein>
<gene>
    <name evidence="3" type="primary">LOC112550275</name>
</gene>
<dbReference type="Pfam" id="PF15277">
    <property type="entry name" value="Sec3-PIP2_bind"/>
    <property type="match status" value="1"/>
</dbReference>
<dbReference type="InterPro" id="IPR028258">
    <property type="entry name" value="Sec3-PIP2_bind"/>
</dbReference>
<organism evidence="2 3">
    <name type="scientific">Alligator sinensis</name>
    <name type="common">Chinese alligator</name>
    <dbReference type="NCBI Taxonomy" id="38654"/>
    <lineage>
        <taxon>Eukaryota</taxon>
        <taxon>Metazoa</taxon>
        <taxon>Chordata</taxon>
        <taxon>Craniata</taxon>
        <taxon>Vertebrata</taxon>
        <taxon>Euteleostomi</taxon>
        <taxon>Archelosauria</taxon>
        <taxon>Archosauria</taxon>
        <taxon>Crocodylia</taxon>
        <taxon>Alligatoridae</taxon>
        <taxon>Alligatorinae</taxon>
        <taxon>Alligator</taxon>
    </lineage>
</organism>
<name>A0A3Q0GJI3_ALLSI</name>
<proteinExistence type="predicted"/>
<dbReference type="RefSeq" id="XP_025059859.1">
    <property type="nucleotide sequence ID" value="XM_025204074.1"/>
</dbReference>
<dbReference type="STRING" id="38654.A0A3Q0GJI3"/>
<evidence type="ECO:0000259" key="1">
    <source>
        <dbReference type="SMART" id="SM01313"/>
    </source>
</evidence>
<keyword evidence="2" id="KW-1185">Reference proteome</keyword>
<dbReference type="KEGG" id="asn:112550275"/>
<feature type="domain" description="Exocyst complex component Sec3 PIP2-binding N-terminal" evidence="1">
    <location>
        <begin position="82"/>
        <end position="158"/>
    </location>
</feature>
<reference evidence="3" key="1">
    <citation type="submission" date="2025-08" db="UniProtKB">
        <authorList>
            <consortium name="RefSeq"/>
        </authorList>
    </citation>
    <scope>IDENTIFICATION</scope>
</reference>
<dbReference type="GeneID" id="112550275"/>
<dbReference type="InParanoid" id="A0A3Q0GJI3"/>
<evidence type="ECO:0000313" key="3">
    <source>
        <dbReference type="RefSeq" id="XP_025059859.1"/>
    </source>
</evidence>
<dbReference type="AlphaFoldDB" id="A0A3Q0GJI3"/>
<sequence length="205" mass="23512">MAANLKINLQDIVFRPKSEKLVHVLELAKPCIAQGEESPYLCVTAASDEELLWIYGTLEYPHFPEELISCFGSLDLFLTKEKDVKITYLITAEKITGVRYNINGVWLVKDLTVIDGKEAMQDNPRFDMHFEQVHTWEAFSTAAKYAFVRCVRELSKTTYGRDVEFVNFDNDFLRETGHFYITEDIMLTLKLCLQGLNCACFLGCV</sequence>